<keyword evidence="2" id="KW-1185">Reference proteome</keyword>
<dbReference type="WBParaSite" id="TCNE_0000262501-mRNA-1">
    <property type="protein sequence ID" value="TCNE_0000262501-mRNA-1"/>
    <property type="gene ID" value="TCNE_0000262501"/>
</dbReference>
<organism evidence="2 3">
    <name type="scientific">Toxocara canis</name>
    <name type="common">Canine roundworm</name>
    <dbReference type="NCBI Taxonomy" id="6265"/>
    <lineage>
        <taxon>Eukaryota</taxon>
        <taxon>Metazoa</taxon>
        <taxon>Ecdysozoa</taxon>
        <taxon>Nematoda</taxon>
        <taxon>Chromadorea</taxon>
        <taxon>Rhabditida</taxon>
        <taxon>Spirurina</taxon>
        <taxon>Ascaridomorpha</taxon>
        <taxon>Ascaridoidea</taxon>
        <taxon>Toxocaridae</taxon>
        <taxon>Toxocara</taxon>
    </lineage>
</organism>
<dbReference type="AlphaFoldDB" id="A0A183U2A5"/>
<accession>A0A183U2A5</accession>
<gene>
    <name evidence="1" type="ORF">TCNE_LOCUS2624</name>
</gene>
<sequence>MTEDVEVQVPVSRWPPAQSRVSRAEFVMLGKPYKISIKIQNRDLLEDSNGMNANEPCSSMMSQGVLMNHNGYQTDIYNSNTEYGDNNLLSPQYSQQVFPCCILDGRRA</sequence>
<reference evidence="1 2" key="2">
    <citation type="submission" date="2018-11" db="EMBL/GenBank/DDBJ databases">
        <authorList>
            <consortium name="Pathogen Informatics"/>
        </authorList>
    </citation>
    <scope>NUCLEOTIDE SEQUENCE [LARGE SCALE GENOMIC DNA]</scope>
</reference>
<dbReference type="Proteomes" id="UP000050794">
    <property type="component" value="Unassembled WGS sequence"/>
</dbReference>
<protein>
    <submittedName>
        <fullName evidence="3">MSP domain-containing protein</fullName>
    </submittedName>
</protein>
<name>A0A183U2A5_TOXCA</name>
<reference evidence="3" key="1">
    <citation type="submission" date="2016-06" db="UniProtKB">
        <authorList>
            <consortium name="WormBaseParasite"/>
        </authorList>
    </citation>
    <scope>IDENTIFICATION</scope>
</reference>
<evidence type="ECO:0000313" key="2">
    <source>
        <dbReference type="Proteomes" id="UP000050794"/>
    </source>
</evidence>
<evidence type="ECO:0000313" key="3">
    <source>
        <dbReference type="WBParaSite" id="TCNE_0000262501-mRNA-1"/>
    </source>
</evidence>
<dbReference type="EMBL" id="UYWY01002764">
    <property type="protein sequence ID" value="VDM28341.1"/>
    <property type="molecule type" value="Genomic_DNA"/>
</dbReference>
<evidence type="ECO:0000313" key="1">
    <source>
        <dbReference type="EMBL" id="VDM28341.1"/>
    </source>
</evidence>
<proteinExistence type="predicted"/>